<dbReference type="PANTHER" id="PTHR22916">
    <property type="entry name" value="GLYCOSYLTRANSFERASE"/>
    <property type="match status" value="1"/>
</dbReference>
<dbReference type="HOGENOM" id="CLU_025996_0_5_0"/>
<name>D6YW80_WADCW</name>
<reference evidence="3 4" key="1">
    <citation type="journal article" date="2010" name="PLoS ONE">
        <title>The Waddlia genome: a window into chlamydial biology.</title>
        <authorList>
            <person name="Bertelli C."/>
            <person name="Collyn F."/>
            <person name="Croxatto A."/>
            <person name="Ruckert C."/>
            <person name="Polkinghorne A."/>
            <person name="Kebbi-Beghdadi C."/>
            <person name="Goesmann A."/>
            <person name="Vaughan L."/>
            <person name="Greub G."/>
        </authorList>
    </citation>
    <scope>NUCLEOTIDE SEQUENCE [LARGE SCALE GENOMIC DNA]</scope>
    <source>
        <strain evidence="4">ATCC VR-1470 / WSU 86-1044</strain>
    </source>
</reference>
<dbReference type="SUPFAM" id="SSF53448">
    <property type="entry name" value="Nucleotide-diphospho-sugar transferases"/>
    <property type="match status" value="1"/>
</dbReference>
<evidence type="ECO:0000313" key="3">
    <source>
        <dbReference type="EMBL" id="ADI38391.1"/>
    </source>
</evidence>
<dbReference type="eggNOG" id="COG1216">
    <property type="taxonomic scope" value="Bacteria"/>
</dbReference>
<proteinExistence type="predicted"/>
<feature type="repeat" description="TPR" evidence="1">
    <location>
        <begin position="303"/>
        <end position="336"/>
    </location>
</feature>
<sequence length="359" mass="40897">MLISVVIPTYNQEKYLSQSIQSVLNQTYSSIEILIVNDGSTDNTRALLTEFQSRPGIRIFHQENKGLSAARNLGIRHARGAFIALLDSDDLMAAERLQKQYDALQADSNLDIVYTAVTLIDEEGTALGTMRRESIPPENFLAEEFFRNQVPSPSTIMTKRAVFQTNLFDENLRFGEDLEWILRTAHQDVFHYLDTPLTCYRRHQGNISENLEQLRGIELNILHAYGVEHISACVESSGIQDKPLLKGKILYVMGCLEEASEFLKQSENPLALFYQGNCSFEQGHYQTAVRHYHESLSQQSENAACWNNLGVALLQIGEVAQANQVFAKAMALNPRYLDPKYKRFTRRELRKDLLHYSKS</sequence>
<dbReference type="eggNOG" id="COG0457">
    <property type="taxonomic scope" value="Bacteria"/>
</dbReference>
<feature type="repeat" description="TPR" evidence="1">
    <location>
        <begin position="269"/>
        <end position="302"/>
    </location>
</feature>
<dbReference type="PROSITE" id="PS50005">
    <property type="entry name" value="TPR"/>
    <property type="match status" value="2"/>
</dbReference>
<dbReference type="GO" id="GO:0016758">
    <property type="term" value="F:hexosyltransferase activity"/>
    <property type="evidence" value="ECO:0007669"/>
    <property type="project" value="UniProtKB-ARBA"/>
</dbReference>
<dbReference type="InterPro" id="IPR019734">
    <property type="entry name" value="TPR_rpt"/>
</dbReference>
<dbReference type="KEGG" id="wch:wcw_1032"/>
<dbReference type="Gene3D" id="1.25.40.10">
    <property type="entry name" value="Tetratricopeptide repeat domain"/>
    <property type="match status" value="1"/>
</dbReference>
<evidence type="ECO:0000313" key="4">
    <source>
        <dbReference type="Proteomes" id="UP000001505"/>
    </source>
</evidence>
<dbReference type="EMBL" id="CP001928">
    <property type="protein sequence ID" value="ADI38391.1"/>
    <property type="molecule type" value="Genomic_DNA"/>
</dbReference>
<accession>D6YW80</accession>
<dbReference type="Pfam" id="PF14559">
    <property type="entry name" value="TPR_19"/>
    <property type="match status" value="1"/>
</dbReference>
<dbReference type="PANTHER" id="PTHR22916:SF3">
    <property type="entry name" value="UDP-GLCNAC:BETAGAL BETA-1,3-N-ACETYLGLUCOSAMINYLTRANSFERASE-LIKE PROTEIN 1"/>
    <property type="match status" value="1"/>
</dbReference>
<dbReference type="SMART" id="SM00028">
    <property type="entry name" value="TPR"/>
    <property type="match status" value="2"/>
</dbReference>
<evidence type="ECO:0000256" key="1">
    <source>
        <dbReference type="PROSITE-ProRule" id="PRU00339"/>
    </source>
</evidence>
<dbReference type="CAZy" id="GT2">
    <property type="family name" value="Glycosyltransferase Family 2"/>
</dbReference>
<dbReference type="InterPro" id="IPR029044">
    <property type="entry name" value="Nucleotide-diphossugar_trans"/>
</dbReference>
<dbReference type="InterPro" id="IPR001173">
    <property type="entry name" value="Glyco_trans_2-like"/>
</dbReference>
<keyword evidence="4" id="KW-1185">Reference proteome</keyword>
<dbReference type="RefSeq" id="WP_013182105.1">
    <property type="nucleotide sequence ID" value="NC_014225.1"/>
</dbReference>
<dbReference type="STRING" id="716544.wcw_1032"/>
<organism evidence="3 4">
    <name type="scientific">Waddlia chondrophila (strain ATCC VR-1470 / WSU 86-1044)</name>
    <dbReference type="NCBI Taxonomy" id="716544"/>
    <lineage>
        <taxon>Bacteria</taxon>
        <taxon>Pseudomonadati</taxon>
        <taxon>Chlamydiota</taxon>
        <taxon>Chlamydiia</taxon>
        <taxon>Parachlamydiales</taxon>
        <taxon>Waddliaceae</taxon>
        <taxon>Waddlia</taxon>
    </lineage>
</organism>
<gene>
    <name evidence="3" type="ordered locus">wcw_1032</name>
</gene>
<keyword evidence="3" id="KW-0328">Glycosyltransferase</keyword>
<dbReference type="SUPFAM" id="SSF48452">
    <property type="entry name" value="TPR-like"/>
    <property type="match status" value="1"/>
</dbReference>
<dbReference type="InterPro" id="IPR011990">
    <property type="entry name" value="TPR-like_helical_dom_sf"/>
</dbReference>
<dbReference type="OrthoDB" id="396512at2"/>
<dbReference type="Gene3D" id="3.90.550.10">
    <property type="entry name" value="Spore Coat Polysaccharide Biosynthesis Protein SpsA, Chain A"/>
    <property type="match status" value="1"/>
</dbReference>
<evidence type="ECO:0000259" key="2">
    <source>
        <dbReference type="Pfam" id="PF00535"/>
    </source>
</evidence>
<dbReference type="Pfam" id="PF00535">
    <property type="entry name" value="Glycos_transf_2"/>
    <property type="match status" value="1"/>
</dbReference>
<protein>
    <submittedName>
        <fullName evidence="3">Probable glycosyl transferase</fullName>
        <ecNumber evidence="3">2.4.1.-</ecNumber>
    </submittedName>
</protein>
<dbReference type="AlphaFoldDB" id="D6YW80"/>
<keyword evidence="1" id="KW-0802">TPR repeat</keyword>
<feature type="domain" description="Glycosyltransferase 2-like" evidence="2">
    <location>
        <begin position="4"/>
        <end position="164"/>
    </location>
</feature>
<dbReference type="EC" id="2.4.1.-" evidence="3"/>
<keyword evidence="3" id="KW-0808">Transferase</keyword>
<dbReference type="Proteomes" id="UP000001505">
    <property type="component" value="Chromosome"/>
</dbReference>